<sequence>MIKYNKRKSTFMLYLGILCSISLIGTMTGCERQPKNVMNNNSIQEQTPPIAYNIYIENSGSMVGYCNFSDANALETLVGDYYDRLTESINDGDTVTLNFINTSIVPSKEEKNKFLSSIKGKCTAPFTKIDQMLEMMMNNVQENDVNILVSDYVFSTNQGNPQTASSDITKLFTNQLKTKDFTVAMFKYMVNFKGKYYPGGLSCNKPLPIYIWIFGKEKAVKHISELPFNSQNCGKFLLQKSKVVDFEINAKNKRMVKGNSIDVTKWNPERKQTYYEFNIKADLSSIMLDKNAIVDISKYKVAATSSSMYQLKEITPLKDGKYEFTIRTQKPSPSKLLISYPISTPQWVNDSNFSGSGIPSDSTTLNIKYLIDGVSKAFTNSGNNVDYFRIEVELK</sequence>
<evidence type="ECO:0000313" key="3">
    <source>
        <dbReference type="Proteomes" id="UP000347681"/>
    </source>
</evidence>
<dbReference type="EMBL" id="VVZB01000001">
    <property type="protein sequence ID" value="KAA5386488.1"/>
    <property type="molecule type" value="Genomic_DNA"/>
</dbReference>
<protein>
    <recommendedName>
        <fullName evidence="4">Lipoprotein</fullName>
    </recommendedName>
</protein>
<evidence type="ECO:0000256" key="1">
    <source>
        <dbReference type="SAM" id="SignalP"/>
    </source>
</evidence>
<dbReference type="RefSeq" id="WP_202183599.1">
    <property type="nucleotide sequence ID" value="NZ_JAHOGS010000016.1"/>
</dbReference>
<keyword evidence="1" id="KW-0732">Signal</keyword>
<organism evidence="2 3">
    <name type="scientific">Phocaeicola dorei</name>
    <dbReference type="NCBI Taxonomy" id="357276"/>
    <lineage>
        <taxon>Bacteria</taxon>
        <taxon>Pseudomonadati</taxon>
        <taxon>Bacteroidota</taxon>
        <taxon>Bacteroidia</taxon>
        <taxon>Bacteroidales</taxon>
        <taxon>Bacteroidaceae</taxon>
        <taxon>Phocaeicola</taxon>
    </lineage>
</organism>
<accession>A0A5M5ZZ33</accession>
<name>A0A5M5ZZ33_9BACT</name>
<feature type="signal peptide" evidence="1">
    <location>
        <begin position="1"/>
        <end position="24"/>
    </location>
</feature>
<proteinExistence type="predicted"/>
<evidence type="ECO:0008006" key="4">
    <source>
        <dbReference type="Google" id="ProtNLM"/>
    </source>
</evidence>
<gene>
    <name evidence="2" type="ORF">F2Y61_01290</name>
</gene>
<dbReference type="Proteomes" id="UP000347681">
    <property type="component" value="Unassembled WGS sequence"/>
</dbReference>
<dbReference type="AlphaFoldDB" id="A0A5M5ZZ33"/>
<feature type="chain" id="PRO_5024384116" description="Lipoprotein" evidence="1">
    <location>
        <begin position="25"/>
        <end position="395"/>
    </location>
</feature>
<evidence type="ECO:0000313" key="2">
    <source>
        <dbReference type="EMBL" id="KAA5386488.1"/>
    </source>
</evidence>
<comment type="caution">
    <text evidence="2">The sequence shown here is derived from an EMBL/GenBank/DDBJ whole genome shotgun (WGS) entry which is preliminary data.</text>
</comment>
<dbReference type="PROSITE" id="PS51257">
    <property type="entry name" value="PROKAR_LIPOPROTEIN"/>
    <property type="match status" value="1"/>
</dbReference>
<reference evidence="2 3" key="1">
    <citation type="journal article" date="2019" name="Nat. Med.">
        <title>A library of human gut bacterial isolates paired with longitudinal multiomics data enables mechanistic microbiome research.</title>
        <authorList>
            <person name="Poyet M."/>
            <person name="Groussin M."/>
            <person name="Gibbons S.M."/>
            <person name="Avila-Pacheco J."/>
            <person name="Jiang X."/>
            <person name="Kearney S.M."/>
            <person name="Perrotta A.R."/>
            <person name="Berdy B."/>
            <person name="Zhao S."/>
            <person name="Lieberman T.D."/>
            <person name="Swanson P.K."/>
            <person name="Smith M."/>
            <person name="Roesemann S."/>
            <person name="Alexander J.E."/>
            <person name="Rich S.A."/>
            <person name="Livny J."/>
            <person name="Vlamakis H."/>
            <person name="Clish C."/>
            <person name="Bullock K."/>
            <person name="Deik A."/>
            <person name="Scott J."/>
            <person name="Pierce K.A."/>
            <person name="Xavier R.J."/>
            <person name="Alm E.J."/>
        </authorList>
    </citation>
    <scope>NUCLEOTIDE SEQUENCE [LARGE SCALE GENOMIC DNA]</scope>
    <source>
        <strain evidence="2 3">BIOML-A5</strain>
    </source>
</reference>